<accession>A0A0B7C289</accession>
<feature type="compositionally biased region" description="Basic and acidic residues" evidence="1">
    <location>
        <begin position="99"/>
        <end position="108"/>
    </location>
</feature>
<sequence>NDSTADLEDQIQTDYHKKTHKTINMETKVDLHRLNHHNNVSTFNNGDHIRNNAEYDDDKDTVLAQISSGNNENSNTSQRRSTPAQNVENLNPNSITISDDVHSKQSKD</sequence>
<dbReference type="AlphaFoldDB" id="A0A0B7C289"/>
<feature type="region of interest" description="Disordered" evidence="1">
    <location>
        <begin position="66"/>
        <end position="108"/>
    </location>
</feature>
<protein>
    <submittedName>
        <fullName evidence="2">Uncharacterized protein</fullName>
    </submittedName>
</protein>
<feature type="non-terminal residue" evidence="2">
    <location>
        <position position="108"/>
    </location>
</feature>
<gene>
    <name evidence="2" type="primary">ORF221599</name>
</gene>
<feature type="non-terminal residue" evidence="2">
    <location>
        <position position="1"/>
    </location>
</feature>
<dbReference type="EMBL" id="HACG01052703">
    <property type="protein sequence ID" value="CEK99574.1"/>
    <property type="molecule type" value="Transcribed_RNA"/>
</dbReference>
<name>A0A0B7C289_9EUPU</name>
<evidence type="ECO:0000313" key="2">
    <source>
        <dbReference type="EMBL" id="CEK99574.1"/>
    </source>
</evidence>
<evidence type="ECO:0000256" key="1">
    <source>
        <dbReference type="SAM" id="MobiDB-lite"/>
    </source>
</evidence>
<organism evidence="2">
    <name type="scientific">Arion vulgaris</name>
    <dbReference type="NCBI Taxonomy" id="1028688"/>
    <lineage>
        <taxon>Eukaryota</taxon>
        <taxon>Metazoa</taxon>
        <taxon>Spiralia</taxon>
        <taxon>Lophotrochozoa</taxon>
        <taxon>Mollusca</taxon>
        <taxon>Gastropoda</taxon>
        <taxon>Heterobranchia</taxon>
        <taxon>Euthyneura</taxon>
        <taxon>Panpulmonata</taxon>
        <taxon>Eupulmonata</taxon>
        <taxon>Stylommatophora</taxon>
        <taxon>Helicina</taxon>
        <taxon>Arionoidea</taxon>
        <taxon>Arionidae</taxon>
        <taxon>Arion</taxon>
    </lineage>
</organism>
<feature type="compositionally biased region" description="Polar residues" evidence="1">
    <location>
        <begin position="66"/>
        <end position="97"/>
    </location>
</feature>
<reference evidence="2" key="1">
    <citation type="submission" date="2014-12" db="EMBL/GenBank/DDBJ databases">
        <title>Insight into the proteome of Arion vulgaris.</title>
        <authorList>
            <person name="Aradska J."/>
            <person name="Bulat T."/>
            <person name="Smidak R."/>
            <person name="Sarate P."/>
            <person name="Gangsoo J."/>
            <person name="Sialana F."/>
            <person name="Bilban M."/>
            <person name="Lubec G."/>
        </authorList>
    </citation>
    <scope>NUCLEOTIDE SEQUENCE</scope>
    <source>
        <tissue evidence="2">Skin</tissue>
    </source>
</reference>
<proteinExistence type="predicted"/>